<dbReference type="InterPro" id="IPR002110">
    <property type="entry name" value="Ankyrin_rpt"/>
</dbReference>
<dbReference type="PROSITE" id="PS50088">
    <property type="entry name" value="ANK_REPEAT"/>
    <property type="match status" value="1"/>
</dbReference>
<name>F0W987_9STRA</name>
<dbReference type="InterPro" id="IPR051165">
    <property type="entry name" value="Multifunctional_ANK_Repeat"/>
</dbReference>
<dbReference type="SMART" id="SM00248">
    <property type="entry name" value="ANK"/>
    <property type="match status" value="4"/>
</dbReference>
<feature type="region of interest" description="Disordered" evidence="4">
    <location>
        <begin position="345"/>
        <end position="374"/>
    </location>
</feature>
<evidence type="ECO:0000256" key="4">
    <source>
        <dbReference type="SAM" id="MobiDB-lite"/>
    </source>
</evidence>
<dbReference type="EMBL" id="FR824084">
    <property type="protein sequence ID" value="CCA17700.1"/>
    <property type="molecule type" value="Genomic_DNA"/>
</dbReference>
<keyword evidence="1" id="KW-0677">Repeat</keyword>
<organism evidence="5">
    <name type="scientific">Albugo laibachii Nc14</name>
    <dbReference type="NCBI Taxonomy" id="890382"/>
    <lineage>
        <taxon>Eukaryota</taxon>
        <taxon>Sar</taxon>
        <taxon>Stramenopiles</taxon>
        <taxon>Oomycota</taxon>
        <taxon>Peronosporomycetes</taxon>
        <taxon>Albuginales</taxon>
        <taxon>Albuginaceae</taxon>
        <taxon>Albugo</taxon>
    </lineage>
</organism>
<keyword evidence="2 3" id="KW-0040">ANK repeat</keyword>
<dbReference type="SUPFAM" id="SSF48403">
    <property type="entry name" value="Ankyrin repeat"/>
    <property type="match status" value="1"/>
</dbReference>
<dbReference type="PANTHER" id="PTHR24123:SF141">
    <property type="entry name" value="ANKYRIN 2, ISOFORM U"/>
    <property type="match status" value="1"/>
</dbReference>
<dbReference type="Pfam" id="PF13606">
    <property type="entry name" value="Ank_3"/>
    <property type="match status" value="1"/>
</dbReference>
<feature type="compositionally biased region" description="Polar residues" evidence="4">
    <location>
        <begin position="345"/>
        <end position="356"/>
    </location>
</feature>
<dbReference type="HOGENOM" id="CLU_248447_0_0_1"/>
<feature type="repeat" description="ANK" evidence="3">
    <location>
        <begin position="1194"/>
        <end position="1227"/>
    </location>
</feature>
<protein>
    <submittedName>
        <fullName evidence="5">Uncharacterized protein AlNc14C39G3354</fullName>
    </submittedName>
</protein>
<accession>F0W987</accession>
<dbReference type="PANTHER" id="PTHR24123">
    <property type="entry name" value="ANKYRIN REPEAT-CONTAINING"/>
    <property type="match status" value="1"/>
</dbReference>
<dbReference type="PROSITE" id="PS50297">
    <property type="entry name" value="ANK_REP_REGION"/>
    <property type="match status" value="1"/>
</dbReference>
<evidence type="ECO:0000256" key="1">
    <source>
        <dbReference type="ARBA" id="ARBA00022737"/>
    </source>
</evidence>
<dbReference type="InterPro" id="IPR036770">
    <property type="entry name" value="Ankyrin_rpt-contain_sf"/>
</dbReference>
<reference evidence="5" key="1">
    <citation type="journal article" date="2011" name="PLoS Biol.">
        <title>Gene gain and loss during evolution of obligate parasitism in the white rust pathogen of Arabidopsis thaliana.</title>
        <authorList>
            <person name="Kemen E."/>
            <person name="Gardiner A."/>
            <person name="Schultz-Larsen T."/>
            <person name="Kemen A.C."/>
            <person name="Balmuth A.L."/>
            <person name="Robert-Seilaniantz A."/>
            <person name="Bailey K."/>
            <person name="Holub E."/>
            <person name="Studholme D.J."/>
            <person name="Maclean D."/>
            <person name="Jones J.D."/>
        </authorList>
    </citation>
    <scope>NUCLEOTIDE SEQUENCE</scope>
</reference>
<evidence type="ECO:0000313" key="5">
    <source>
        <dbReference type="EMBL" id="CCA17700.1"/>
    </source>
</evidence>
<evidence type="ECO:0000256" key="3">
    <source>
        <dbReference type="PROSITE-ProRule" id="PRU00023"/>
    </source>
</evidence>
<reference evidence="5" key="2">
    <citation type="submission" date="2011-02" db="EMBL/GenBank/DDBJ databases">
        <authorList>
            <person name="MacLean D."/>
        </authorList>
    </citation>
    <scope>NUCLEOTIDE SEQUENCE</scope>
</reference>
<evidence type="ECO:0000256" key="2">
    <source>
        <dbReference type="ARBA" id="ARBA00023043"/>
    </source>
</evidence>
<sequence>MCFEQNKAEFQQKCVNFDTMSASAHNGYRSNNGGDTSCHEPPGVALETLEYELEQLYRCVQQKRRQHSSLNYTETVLNSSAEHTPFHSSFFDTLEEAYAQFVDKTVFDTQWNLNLQEFLSSYFSCYQNAEFYQSLIDRMYADVSTDFPSFSSLKNTLQSHTLQRLGTCKQYNAFSLPLMPSTYPKSHSSIPYRYRRSKYQKNKNVCSLNSDGQAWKFYDILKKSCKKRSFWRFNRWECSRLVLFPDHLQVWKVSTSSMHANEWNLLGHSNSFEDTTRGTNGLSFFRRKSSANNLNETWSAGAQKHVKTFLYRNLIGLELIPLPREEAPKKARFGIQVVFQKTLQHPDGSTQNSSDDPGSFTCVVPPASGNRRHSLPYTPDELESLSISSNHLIALDDGNLSASPRSLKAVLLSFAEDSPEKSECLIQEIAVLAFWERLEALMSFLASSFEAETTENTIQKTSAVLCKVLRKWASVAGNALCSSSTPRGTLEVTSLASQLFGKDERAPFKFEFTPVQALVIILAVFCKKESAVYSSIAAIMRPIIADILRNMTTRGPEAFVSLLEWEYARDVLFPDNPQPLESLEALLGEELTWILLKIKCASRKSSKSAYMSEWSVLDFLVWLGDIRGVQRLLENDASLNQNITLQDFEILRNGRYQTSRLPKATMHAFFPHEAVKRQEEMALILLHASTTHLRGGSGTTSLMEIAVQAQWWRFAYRLYELAKEEDISYPIEHVLEWTIQEIPLKEDCEEEQQYQSWHQAMIFFKVLTSQVAARTWRREAKLVLLSLVHCQQEIVQLLLEQGCSAHDIETAKAYELLMQNNSFPIRREILSQSASYEDPSRLSLLHVAIQMGLSDAAVRLIEAGATLSTLNAKGYSPLVATALCGMEDLSCQILNHIQSNSGIDIPAVEKFLTVPETNESISVELVRRERWELAALIFDFLLHVSPSMLLSTGKERNILHVLLLELHALPQVPNRTEYDFTASTKSQLIFRMLELILKFSSPQNVLNALLEEQITVSVGVSTLSIFKCITSTQCLILTDASASLEGSCEQRIMHMTAFQLASVLGRLKQNGRQFIFELLAMLLAALEPLKTHPKVKSLLQHGLSTSLIFKGAFDVTNYLLMYAKDELPETSRVALVTCSPCSSLTSVGVRETTTLLHLAVLQPQLTNLEAIVIVHRMLELSGEKNGSVSSWDRNGWTPLHLAVLNGCDDRVIRFFARFKLDLNPWSETSAASEIGMMLTPLMLAALTGNVTAFRCLMDNGVSILQVIPGAQASIIHILAQHLPKKFTIGMLEILDVLLADPTLETFHLTDRNGVSLEEAKQCLEKMSITQKRQRTTSLGCATRFGRSSVSSKTPECAPISAIQQEQIEMLWRKLQEEERLVLVSIAKEAEFEAKEWLKKRIGQKKIAVEARALLLEMQHHSEEEELDLEDHDSVHIGVTAAIDWRVEARFEKLKIRVSQDFVSKHVKEMLELARLEILKEKEAILLETDIIATGESWICSSKSRLDSDSDALPFMKSINTIRHRRHESCDL</sequence>
<gene>
    <name evidence="5" type="primary">AlNc14C39G3354</name>
    <name evidence="5" type="ORF">ALNC14_038430</name>
</gene>
<dbReference type="Gene3D" id="1.25.40.20">
    <property type="entry name" value="Ankyrin repeat-containing domain"/>
    <property type="match status" value="2"/>
</dbReference>
<proteinExistence type="predicted"/>